<dbReference type="Pfam" id="PF02720">
    <property type="entry name" value="DUF222"/>
    <property type="match status" value="1"/>
</dbReference>
<feature type="domain" description="HNH nuclease" evidence="2">
    <location>
        <begin position="425"/>
        <end position="477"/>
    </location>
</feature>
<dbReference type="CDD" id="cd00085">
    <property type="entry name" value="HNHc"/>
    <property type="match status" value="1"/>
</dbReference>
<keyword evidence="3" id="KW-0540">Nuclease</keyword>
<accession>A0ABY4FHX7</accession>
<dbReference type="GO" id="GO:0004519">
    <property type="term" value="F:endonuclease activity"/>
    <property type="evidence" value="ECO:0007669"/>
    <property type="project" value="UniProtKB-KW"/>
</dbReference>
<dbReference type="EMBL" id="CP095045">
    <property type="protein sequence ID" value="UOQ56274.1"/>
    <property type="molecule type" value="Genomic_DNA"/>
</dbReference>
<dbReference type="Gene3D" id="1.10.30.50">
    <property type="match status" value="1"/>
</dbReference>
<proteinExistence type="predicted"/>
<evidence type="ECO:0000313" key="4">
    <source>
        <dbReference type="Proteomes" id="UP000831786"/>
    </source>
</evidence>
<dbReference type="InterPro" id="IPR003870">
    <property type="entry name" value="DUF222"/>
</dbReference>
<organism evidence="3 4">
    <name type="scientific">Leucobacter allii</name>
    <dbReference type="NCBI Taxonomy" id="2932247"/>
    <lineage>
        <taxon>Bacteria</taxon>
        <taxon>Bacillati</taxon>
        <taxon>Actinomycetota</taxon>
        <taxon>Actinomycetes</taxon>
        <taxon>Micrococcales</taxon>
        <taxon>Microbacteriaceae</taxon>
        <taxon>Leucobacter</taxon>
    </lineage>
</organism>
<dbReference type="SMART" id="SM00507">
    <property type="entry name" value="HNHc"/>
    <property type="match status" value="1"/>
</dbReference>
<dbReference type="Proteomes" id="UP000831786">
    <property type="component" value="Chromosome"/>
</dbReference>
<feature type="region of interest" description="Disordered" evidence="1">
    <location>
        <begin position="277"/>
        <end position="311"/>
    </location>
</feature>
<reference evidence="3 4" key="1">
    <citation type="submission" date="2022-04" db="EMBL/GenBank/DDBJ databases">
        <title>Leucobacter sp. isolated from rhizosphere of garlic.</title>
        <authorList>
            <person name="Won M."/>
            <person name="Lee C.-M."/>
            <person name="Woen H.-Y."/>
            <person name="Kwon S.-W."/>
        </authorList>
    </citation>
    <scope>NUCLEOTIDE SEQUENCE [LARGE SCALE GENOMIC DNA]</scope>
    <source>
        <strain evidence="3 4">H21R-40</strain>
    </source>
</reference>
<gene>
    <name evidence="3" type="ORF">MUN78_11305</name>
</gene>
<dbReference type="InterPro" id="IPR003615">
    <property type="entry name" value="HNH_nuc"/>
</dbReference>
<evidence type="ECO:0000313" key="3">
    <source>
        <dbReference type="EMBL" id="UOQ56274.1"/>
    </source>
</evidence>
<keyword evidence="4" id="KW-1185">Reference proteome</keyword>
<evidence type="ECO:0000256" key="1">
    <source>
        <dbReference type="SAM" id="MobiDB-lite"/>
    </source>
</evidence>
<dbReference type="RefSeq" id="WP_244726501.1">
    <property type="nucleotide sequence ID" value="NZ_CP095045.1"/>
</dbReference>
<protein>
    <submittedName>
        <fullName evidence="3">HNH endonuclease</fullName>
    </submittedName>
</protein>
<sequence>MDPNPELDLRTAIPAGLSEGCAVVDPEDPPAGDVAGAPGFRLAIASFDAAMSDLPESPSDDELLAAVAEVESLSRRVEAAQVRLAHLVRAASAPGLGAESLARRRGCRGTIELLQHTTAASARTLSRRLRVADRVAPRLGIIGERLDPVNECAARAFAEGRLSLECTDLVTGVLARTELAADPEHLAVAEREMVAAATGDGGELPLHDDSMRTVARVWGSFLDQDGESPGETVAELKRGLRFGRERRGLVPLHGALLAETAALLGRLCDAINAPQASRRPRFAPVEAASPTAGTGAEPGEAAHGGTAERRDDAVLDADALTPTDPRTADQRRHDALATLLAAAAKQAETPQLGGAPVTVLVQVTAEELSSGDGAGWVHGPDGAPLPVPISTVRHAACAGAVQRVTQDTTGRIIGLDSPQRIFSAHQRRAITVRDGGCVIPGCTVAAAWCEVHHVAEHAAGGPTHTDNGVLLCWHHHRSLGSSGWEVRMHDGIPEVRPPYWTDPRRRWHRVRSPLRPPGLARSA</sequence>
<feature type="compositionally biased region" description="Low complexity" evidence="1">
    <location>
        <begin position="290"/>
        <end position="305"/>
    </location>
</feature>
<name>A0ABY4FHX7_9MICO</name>
<keyword evidence="3" id="KW-0255">Endonuclease</keyword>
<keyword evidence="3" id="KW-0378">Hydrolase</keyword>
<evidence type="ECO:0000259" key="2">
    <source>
        <dbReference type="SMART" id="SM00507"/>
    </source>
</evidence>